<dbReference type="Pfam" id="PF00005">
    <property type="entry name" value="ABC_tran"/>
    <property type="match status" value="1"/>
</dbReference>
<organism evidence="5 6">
    <name type="scientific">Vibrio viridaestus</name>
    <dbReference type="NCBI Taxonomy" id="2487322"/>
    <lineage>
        <taxon>Bacteria</taxon>
        <taxon>Pseudomonadati</taxon>
        <taxon>Pseudomonadota</taxon>
        <taxon>Gammaproteobacteria</taxon>
        <taxon>Vibrionales</taxon>
        <taxon>Vibrionaceae</taxon>
        <taxon>Vibrio</taxon>
    </lineage>
</organism>
<dbReference type="AlphaFoldDB" id="A0A3N9TEK8"/>
<evidence type="ECO:0000256" key="3">
    <source>
        <dbReference type="ARBA" id="ARBA00022840"/>
    </source>
</evidence>
<reference evidence="5 6" key="1">
    <citation type="submission" date="2018-11" db="EMBL/GenBank/DDBJ databases">
        <title>Vibrio LJC006 sp. nov., isolated from seawater during the bloom of the enteromorpha.</title>
        <authorList>
            <person name="Liang J."/>
        </authorList>
    </citation>
    <scope>NUCLEOTIDE SEQUENCE [LARGE SCALE GENOMIC DNA]</scope>
    <source>
        <strain evidence="5 6">LJC006</strain>
    </source>
</reference>
<dbReference type="CDD" id="cd03219">
    <property type="entry name" value="ABC_Mj1267_LivG_branched"/>
    <property type="match status" value="1"/>
</dbReference>
<dbReference type="Gene3D" id="3.40.50.300">
    <property type="entry name" value="P-loop containing nucleotide triphosphate hydrolases"/>
    <property type="match status" value="1"/>
</dbReference>
<dbReference type="InterPro" id="IPR032823">
    <property type="entry name" value="BCA_ABC_TP_C"/>
</dbReference>
<dbReference type="SMART" id="SM00382">
    <property type="entry name" value="AAA"/>
    <property type="match status" value="1"/>
</dbReference>
<dbReference type="OrthoDB" id="9780942at2"/>
<keyword evidence="6" id="KW-1185">Reference proteome</keyword>
<comment type="caution">
    <text evidence="5">The sequence shown here is derived from an EMBL/GenBank/DDBJ whole genome shotgun (WGS) entry which is preliminary data.</text>
</comment>
<dbReference type="Proteomes" id="UP000281112">
    <property type="component" value="Unassembled WGS sequence"/>
</dbReference>
<dbReference type="GO" id="GO:0016887">
    <property type="term" value="F:ATP hydrolysis activity"/>
    <property type="evidence" value="ECO:0007669"/>
    <property type="project" value="InterPro"/>
</dbReference>
<dbReference type="InterPro" id="IPR003439">
    <property type="entry name" value="ABC_transporter-like_ATP-bd"/>
</dbReference>
<dbReference type="EMBL" id="RJVQ01000007">
    <property type="protein sequence ID" value="RQW62143.1"/>
    <property type="molecule type" value="Genomic_DNA"/>
</dbReference>
<dbReference type="FunFam" id="3.40.50.300:FF:000421">
    <property type="entry name" value="Branched-chain amino acid ABC transporter ATP-binding protein"/>
    <property type="match status" value="1"/>
</dbReference>
<name>A0A3N9TEK8_9VIBR</name>
<sequence length="253" mass="27903">MNHDYLLETQGLGLNYGAFAAVGDVNLKIKQGTIHTVIGPNGAGKTSLFHCLTGERRPSRGKIFFNQNNITLLPADRRVSKGMARSFQVTSLFQELSVYENLRIAAQGRDGLKALNFWISKDKCTQHRRKAEEVLAKIQLDKVADKLAGELSHGQQRVLEVGMALCGAPKLLLLDEPTSGMGVDDIPVMTDLIAELGKEHTVILIEHNMRLVMSISDRITVMHQGNILTEGTPDEIRADERVRKAYLGESGSE</sequence>
<evidence type="ECO:0000256" key="2">
    <source>
        <dbReference type="ARBA" id="ARBA00022741"/>
    </source>
</evidence>
<dbReference type="GO" id="GO:0005886">
    <property type="term" value="C:plasma membrane"/>
    <property type="evidence" value="ECO:0007669"/>
    <property type="project" value="TreeGrafter"/>
</dbReference>
<dbReference type="PANTHER" id="PTHR45772">
    <property type="entry name" value="CONSERVED COMPONENT OF ABC TRANSPORTER FOR NATURAL AMINO ACIDS-RELATED"/>
    <property type="match status" value="1"/>
</dbReference>
<dbReference type="PROSITE" id="PS50893">
    <property type="entry name" value="ABC_TRANSPORTER_2"/>
    <property type="match status" value="1"/>
</dbReference>
<dbReference type="InterPro" id="IPR017871">
    <property type="entry name" value="ABC_transporter-like_CS"/>
</dbReference>
<dbReference type="InterPro" id="IPR003593">
    <property type="entry name" value="AAA+_ATPase"/>
</dbReference>
<dbReference type="PROSITE" id="PS00211">
    <property type="entry name" value="ABC_TRANSPORTER_1"/>
    <property type="match status" value="1"/>
</dbReference>
<dbReference type="SUPFAM" id="SSF52540">
    <property type="entry name" value="P-loop containing nucleoside triphosphate hydrolases"/>
    <property type="match status" value="1"/>
</dbReference>
<dbReference type="InterPro" id="IPR051120">
    <property type="entry name" value="ABC_AA/LPS_Transport"/>
</dbReference>
<keyword evidence="1" id="KW-0813">Transport</keyword>
<proteinExistence type="predicted"/>
<evidence type="ECO:0000313" key="6">
    <source>
        <dbReference type="Proteomes" id="UP000281112"/>
    </source>
</evidence>
<keyword evidence="3 5" id="KW-0067">ATP-binding</keyword>
<dbReference type="Pfam" id="PF12399">
    <property type="entry name" value="BCA_ABC_TP_C"/>
    <property type="match status" value="1"/>
</dbReference>
<dbReference type="RefSeq" id="WP_124938139.1">
    <property type="nucleotide sequence ID" value="NZ_RJVQ01000007.1"/>
</dbReference>
<evidence type="ECO:0000313" key="5">
    <source>
        <dbReference type="EMBL" id="RQW62143.1"/>
    </source>
</evidence>
<evidence type="ECO:0000259" key="4">
    <source>
        <dbReference type="PROSITE" id="PS50893"/>
    </source>
</evidence>
<dbReference type="InterPro" id="IPR027417">
    <property type="entry name" value="P-loop_NTPase"/>
</dbReference>
<protein>
    <submittedName>
        <fullName evidence="5">ABC transporter ATP-binding protein</fullName>
    </submittedName>
</protein>
<accession>A0A3N9TEK8</accession>
<dbReference type="PANTHER" id="PTHR45772:SF3">
    <property type="entry name" value="ABC TRANSPORTER ATP-BINDING PROTEIN"/>
    <property type="match status" value="1"/>
</dbReference>
<dbReference type="GO" id="GO:0005524">
    <property type="term" value="F:ATP binding"/>
    <property type="evidence" value="ECO:0007669"/>
    <property type="project" value="UniProtKB-KW"/>
</dbReference>
<keyword evidence="2" id="KW-0547">Nucleotide-binding</keyword>
<gene>
    <name evidence="5" type="ORF">EES38_15615</name>
</gene>
<feature type="domain" description="ABC transporter" evidence="4">
    <location>
        <begin position="7"/>
        <end position="249"/>
    </location>
</feature>
<evidence type="ECO:0000256" key="1">
    <source>
        <dbReference type="ARBA" id="ARBA00022448"/>
    </source>
</evidence>